<proteinExistence type="predicted"/>
<comment type="caution">
    <text evidence="1">The sequence shown here is derived from an EMBL/GenBank/DDBJ whole genome shotgun (WGS) entry which is preliminary data.</text>
</comment>
<accession>A0A0F9GXX5</accession>
<organism evidence="1">
    <name type="scientific">marine sediment metagenome</name>
    <dbReference type="NCBI Taxonomy" id="412755"/>
    <lineage>
        <taxon>unclassified sequences</taxon>
        <taxon>metagenomes</taxon>
        <taxon>ecological metagenomes</taxon>
    </lineage>
</organism>
<sequence>MKMIPKGTTLEPAKRYKVTHRNGEKTVTATRIFKWMENRFGSIPCFVFTSRVNKDVIASFADDILIISGRRIPSSELSIPIYDLITID</sequence>
<dbReference type="EMBL" id="LAZR01016633">
    <property type="protein sequence ID" value="KKM03660.1"/>
    <property type="molecule type" value="Genomic_DNA"/>
</dbReference>
<gene>
    <name evidence="1" type="ORF">LCGC14_1772160</name>
</gene>
<evidence type="ECO:0000313" key="1">
    <source>
        <dbReference type="EMBL" id="KKM03660.1"/>
    </source>
</evidence>
<protein>
    <submittedName>
        <fullName evidence="1">Uncharacterized protein</fullName>
    </submittedName>
</protein>
<reference evidence="1" key="1">
    <citation type="journal article" date="2015" name="Nature">
        <title>Complex archaea that bridge the gap between prokaryotes and eukaryotes.</title>
        <authorList>
            <person name="Spang A."/>
            <person name="Saw J.H."/>
            <person name="Jorgensen S.L."/>
            <person name="Zaremba-Niedzwiedzka K."/>
            <person name="Martijn J."/>
            <person name="Lind A.E."/>
            <person name="van Eijk R."/>
            <person name="Schleper C."/>
            <person name="Guy L."/>
            <person name="Ettema T.J."/>
        </authorList>
    </citation>
    <scope>NUCLEOTIDE SEQUENCE</scope>
</reference>
<name>A0A0F9GXX5_9ZZZZ</name>
<dbReference type="AlphaFoldDB" id="A0A0F9GXX5"/>